<reference evidence="1 2" key="1">
    <citation type="submission" date="2014-12" db="EMBL/GenBank/DDBJ databases">
        <title>Isolation of bacteria from lake water.</title>
        <authorList>
            <person name="Sheng K.-Y."/>
            <person name="Chin P.-S."/>
            <person name="Chan K.-G."/>
            <person name="Tan G.S."/>
        </authorList>
    </citation>
    <scope>NUCLEOTIDE SEQUENCE [LARGE SCALE GENOMIC DNA]</scope>
    <source>
        <strain evidence="1 2">KY4</strain>
    </source>
</reference>
<dbReference type="SUPFAM" id="SSF102400">
    <property type="entry name" value="DNA polymerase III chi subunit"/>
    <property type="match status" value="1"/>
</dbReference>
<dbReference type="RefSeq" id="WP_044394803.1">
    <property type="nucleotide sequence ID" value="NZ_CP147774.1"/>
</dbReference>
<name>A0A0D7KEQ8_9BURK</name>
<organism evidence="1 2">
    <name type="scientific">Acidovorax temperans</name>
    <dbReference type="NCBI Taxonomy" id="80878"/>
    <lineage>
        <taxon>Bacteria</taxon>
        <taxon>Pseudomonadati</taxon>
        <taxon>Pseudomonadota</taxon>
        <taxon>Betaproteobacteria</taxon>
        <taxon>Burkholderiales</taxon>
        <taxon>Comamonadaceae</taxon>
        <taxon>Acidovorax</taxon>
    </lineage>
</organism>
<evidence type="ECO:0000313" key="2">
    <source>
        <dbReference type="Proteomes" id="UP000032566"/>
    </source>
</evidence>
<dbReference type="InterPro" id="IPR007459">
    <property type="entry name" value="DNA_pol3_chi"/>
</dbReference>
<dbReference type="Gene3D" id="3.40.50.10110">
    <property type="entry name" value="DNA polymerase III subunit chi"/>
    <property type="match status" value="1"/>
</dbReference>
<dbReference type="PATRIC" id="fig|80878.5.peg.913"/>
<dbReference type="Pfam" id="PF04364">
    <property type="entry name" value="DNA_pol3_chi"/>
    <property type="match status" value="1"/>
</dbReference>
<dbReference type="GO" id="GO:0032298">
    <property type="term" value="P:positive regulation of DNA-templated DNA replication initiation"/>
    <property type="evidence" value="ECO:0007669"/>
    <property type="project" value="TreeGrafter"/>
</dbReference>
<dbReference type="GO" id="GO:0003677">
    <property type="term" value="F:DNA binding"/>
    <property type="evidence" value="ECO:0007669"/>
    <property type="project" value="InterPro"/>
</dbReference>
<sequence length="144" mass="16210">MTEIAFHFNAPDKLAYACRFARKAQRAGARLVILAPRPVLTELDRMLWSFSPQDFVAHCFADADEDQIAATPVVLASELHQAPHHEVLLNLDSQVPAGFERFLRLIEVVSSVDEQDRGDARLRWKQYASRGYAIARHDLVLKGG</sequence>
<dbReference type="OrthoDB" id="5297568at2"/>
<dbReference type="EMBL" id="JXYQ01000002">
    <property type="protein sequence ID" value="KJA12407.1"/>
    <property type="molecule type" value="Genomic_DNA"/>
</dbReference>
<dbReference type="PANTHER" id="PTHR38767:SF1">
    <property type="entry name" value="DNA POLYMERASE III SUBUNIT CHI"/>
    <property type="match status" value="1"/>
</dbReference>
<dbReference type="AlphaFoldDB" id="A0A0D7KEQ8"/>
<keyword evidence="2" id="KW-1185">Reference proteome</keyword>
<dbReference type="NCBIfam" id="NF004348">
    <property type="entry name" value="PRK05728.1-5"/>
    <property type="match status" value="1"/>
</dbReference>
<accession>A0A0D7KEQ8</accession>
<evidence type="ECO:0000313" key="1">
    <source>
        <dbReference type="EMBL" id="KJA12407.1"/>
    </source>
</evidence>
<dbReference type="STRING" id="80878.RP29_00640"/>
<gene>
    <name evidence="1" type="ORF">RP29_00640</name>
</gene>
<protein>
    <submittedName>
        <fullName evidence="1">DNA polymerase III subunit chi</fullName>
    </submittedName>
</protein>
<proteinExistence type="predicted"/>
<dbReference type="InterPro" id="IPR036768">
    <property type="entry name" value="PolIII_chi_sf"/>
</dbReference>
<dbReference type="GO" id="GO:0006260">
    <property type="term" value="P:DNA replication"/>
    <property type="evidence" value="ECO:0007669"/>
    <property type="project" value="InterPro"/>
</dbReference>
<comment type="caution">
    <text evidence="1">The sequence shown here is derived from an EMBL/GenBank/DDBJ whole genome shotgun (WGS) entry which is preliminary data.</text>
</comment>
<dbReference type="Proteomes" id="UP000032566">
    <property type="component" value="Unassembled WGS sequence"/>
</dbReference>
<dbReference type="PANTHER" id="PTHR38767">
    <property type="entry name" value="DNA POLYMERASE III SUBUNIT CHI"/>
    <property type="match status" value="1"/>
</dbReference>
<dbReference type="GO" id="GO:0003887">
    <property type="term" value="F:DNA-directed DNA polymerase activity"/>
    <property type="evidence" value="ECO:0007669"/>
    <property type="project" value="InterPro"/>
</dbReference>